<dbReference type="Proteomes" id="UP001377567">
    <property type="component" value="Unassembled WGS sequence"/>
</dbReference>
<evidence type="ECO:0000256" key="2">
    <source>
        <dbReference type="ARBA" id="ARBA00006734"/>
    </source>
</evidence>
<evidence type="ECO:0000256" key="5">
    <source>
        <dbReference type="ARBA" id="ARBA00022602"/>
    </source>
</evidence>
<evidence type="ECO:0000256" key="13">
    <source>
        <dbReference type="ARBA" id="ARBA00043219"/>
    </source>
</evidence>
<reference evidence="14 15" key="1">
    <citation type="journal article" date="2023" name="Elife">
        <title>Identification of key yeast species and microbe-microbe interactions impacting larval growth of Drosophila in the wild.</title>
        <authorList>
            <person name="Mure A."/>
            <person name="Sugiura Y."/>
            <person name="Maeda R."/>
            <person name="Honda K."/>
            <person name="Sakurai N."/>
            <person name="Takahashi Y."/>
            <person name="Watada M."/>
            <person name="Katoh T."/>
            <person name="Gotoh A."/>
            <person name="Gotoh Y."/>
            <person name="Taniguchi I."/>
            <person name="Nakamura K."/>
            <person name="Hayashi T."/>
            <person name="Katayama T."/>
            <person name="Uemura T."/>
            <person name="Hattori Y."/>
        </authorList>
    </citation>
    <scope>NUCLEOTIDE SEQUENCE [LARGE SCALE GENOMIC DNA]</scope>
    <source>
        <strain evidence="14 15">KH-74</strain>
    </source>
</reference>
<evidence type="ECO:0000256" key="3">
    <source>
        <dbReference type="ARBA" id="ARBA00012700"/>
    </source>
</evidence>
<evidence type="ECO:0000256" key="9">
    <source>
        <dbReference type="ARBA" id="ARBA00040965"/>
    </source>
</evidence>
<dbReference type="GO" id="GO:0005953">
    <property type="term" value="C:CAAX-protein geranylgeranyltransferase complex"/>
    <property type="evidence" value="ECO:0007669"/>
    <property type="project" value="TreeGrafter"/>
</dbReference>
<keyword evidence="5" id="KW-0637">Prenyltransferase</keyword>
<dbReference type="PANTHER" id="PTHR11129">
    <property type="entry name" value="PROTEIN FARNESYLTRANSFERASE ALPHA SUBUNIT/RAB GERANYLGERANYL TRANSFERASE ALPHA SUBUNIT"/>
    <property type="match status" value="1"/>
</dbReference>
<evidence type="ECO:0000256" key="11">
    <source>
        <dbReference type="ARBA" id="ARBA00042436"/>
    </source>
</evidence>
<dbReference type="GO" id="GO:0004662">
    <property type="term" value="F:CAAX-protein geranylgeranyltransferase activity"/>
    <property type="evidence" value="ECO:0007669"/>
    <property type="project" value="UniProtKB-EC"/>
</dbReference>
<evidence type="ECO:0000256" key="4">
    <source>
        <dbReference type="ARBA" id="ARBA00012702"/>
    </source>
</evidence>
<keyword evidence="8" id="KW-0460">Magnesium</keyword>
<evidence type="ECO:0000256" key="10">
    <source>
        <dbReference type="ARBA" id="ARBA00041392"/>
    </source>
</evidence>
<protein>
    <recommendedName>
        <fullName evidence="9">Protein farnesyltransferase/geranylgeranyltransferase type-1 subunit alpha</fullName>
        <ecNumber evidence="4">2.5.1.58</ecNumber>
        <ecNumber evidence="3">2.5.1.59</ecNumber>
    </recommendedName>
    <alternativeName>
        <fullName evidence="12">CAAX farnesyltransferase subunit alpha</fullName>
    </alternativeName>
    <alternativeName>
        <fullName evidence="11">FTase-alpha</fullName>
    </alternativeName>
    <alternativeName>
        <fullName evidence="10">Ras proteins prenyltransferase subunit alpha</fullName>
    </alternativeName>
    <alternativeName>
        <fullName evidence="13">Type I protein geranyl-geranyltransferase subunit alpha</fullName>
    </alternativeName>
</protein>
<keyword evidence="15" id="KW-1185">Reference proteome</keyword>
<keyword evidence="7" id="KW-0677">Repeat</keyword>
<evidence type="ECO:0000256" key="12">
    <source>
        <dbReference type="ARBA" id="ARBA00043086"/>
    </source>
</evidence>
<dbReference type="PANTHER" id="PTHR11129:SF1">
    <property type="entry name" value="PROTEIN FARNESYLTRANSFERASE_GERANYLGERANYLTRANSFERASE TYPE-1 SUBUNIT ALPHA"/>
    <property type="match status" value="1"/>
</dbReference>
<keyword evidence="6" id="KW-0808">Transferase</keyword>
<accession>A0AAV5RWD0</accession>
<dbReference type="GO" id="GO:0004660">
    <property type="term" value="F:protein farnesyltransferase activity"/>
    <property type="evidence" value="ECO:0007669"/>
    <property type="project" value="UniProtKB-EC"/>
</dbReference>
<dbReference type="EMBL" id="BTGD01000006">
    <property type="protein sequence ID" value="GMM55730.1"/>
    <property type="molecule type" value="Genomic_DNA"/>
</dbReference>
<name>A0AAV5RWD0_MAUHU</name>
<comment type="cofactor">
    <cofactor evidence="1">
        <name>Mg(2+)</name>
        <dbReference type="ChEBI" id="CHEBI:18420"/>
    </cofactor>
</comment>
<sequence length="318" mass="37383">MPFTFNINDYDNVEPLPLPLEDPSGPALCSIMYSDEYKEALGLLRRLLLLNELSVRAFNLSTHVIELAPAFYTAWNYRYRVVEHLVAEESKLVGDPSAPAVWLNRELDWLDEFTLSNPKNYQIWSYRQALIANLHPQPALARELPITQLMVDDDSKNYHVWAHRKWACAHFADWSHERRFALTYIQRDPYNNSAWAHRLATWSHDPWDSEDAFTAEFEWTKELIARVPQNVSSWQYLRGLCALHKWDQKLLQRCTQLCEQYNDESSYALEFYGYLCSRDDVNRGQDAVAAYEKLAETMDPIRSGLWRHKIELLRSKHN</sequence>
<dbReference type="PROSITE" id="PS51147">
    <property type="entry name" value="PFTA"/>
    <property type="match status" value="4"/>
</dbReference>
<comment type="caution">
    <text evidence="14">The sequence shown here is derived from an EMBL/GenBank/DDBJ whole genome shotgun (WGS) entry which is preliminary data.</text>
</comment>
<evidence type="ECO:0000313" key="14">
    <source>
        <dbReference type="EMBL" id="GMM55730.1"/>
    </source>
</evidence>
<evidence type="ECO:0000256" key="6">
    <source>
        <dbReference type="ARBA" id="ARBA00022679"/>
    </source>
</evidence>
<evidence type="ECO:0000256" key="1">
    <source>
        <dbReference type="ARBA" id="ARBA00001946"/>
    </source>
</evidence>
<dbReference type="SUPFAM" id="SSF48439">
    <property type="entry name" value="Protein prenylyltransferase"/>
    <property type="match status" value="1"/>
</dbReference>
<evidence type="ECO:0000256" key="7">
    <source>
        <dbReference type="ARBA" id="ARBA00022737"/>
    </source>
</evidence>
<dbReference type="AlphaFoldDB" id="A0AAV5RWD0"/>
<dbReference type="InterPro" id="IPR002088">
    <property type="entry name" value="Prenyl_trans_a"/>
</dbReference>
<gene>
    <name evidence="14" type="ORF">DAKH74_023460</name>
</gene>
<dbReference type="EC" id="2.5.1.58" evidence="4"/>
<proteinExistence type="inferred from homology"/>
<organism evidence="14 15">
    <name type="scientific">Maudiozyma humilis</name>
    <name type="common">Sour dough yeast</name>
    <name type="synonym">Kazachstania humilis</name>
    <dbReference type="NCBI Taxonomy" id="51915"/>
    <lineage>
        <taxon>Eukaryota</taxon>
        <taxon>Fungi</taxon>
        <taxon>Dikarya</taxon>
        <taxon>Ascomycota</taxon>
        <taxon>Saccharomycotina</taxon>
        <taxon>Saccharomycetes</taxon>
        <taxon>Saccharomycetales</taxon>
        <taxon>Saccharomycetaceae</taxon>
        <taxon>Maudiozyma</taxon>
    </lineage>
</organism>
<dbReference type="GO" id="GO:0005965">
    <property type="term" value="C:protein farnesyltransferase complex"/>
    <property type="evidence" value="ECO:0007669"/>
    <property type="project" value="TreeGrafter"/>
</dbReference>
<evidence type="ECO:0000313" key="15">
    <source>
        <dbReference type="Proteomes" id="UP001377567"/>
    </source>
</evidence>
<dbReference type="EC" id="2.5.1.59" evidence="3"/>
<dbReference type="Pfam" id="PF01239">
    <property type="entry name" value="PPTA"/>
    <property type="match status" value="5"/>
</dbReference>
<evidence type="ECO:0000256" key="8">
    <source>
        <dbReference type="ARBA" id="ARBA00022842"/>
    </source>
</evidence>
<dbReference type="Gene3D" id="1.25.40.120">
    <property type="entry name" value="Protein prenylyltransferase"/>
    <property type="match status" value="1"/>
</dbReference>
<comment type="similarity">
    <text evidence="2">Belongs to the protein prenyltransferase subunit alpha family.</text>
</comment>